<dbReference type="AlphaFoldDB" id="A0A2M7TDG0"/>
<organism evidence="2 3">
    <name type="scientific">candidate division WWE3 bacterium CG_4_10_14_0_2_um_filter_42_8</name>
    <dbReference type="NCBI Taxonomy" id="1975074"/>
    <lineage>
        <taxon>Bacteria</taxon>
        <taxon>Katanobacteria</taxon>
    </lineage>
</organism>
<protein>
    <submittedName>
        <fullName evidence="2">Uncharacterized protein</fullName>
    </submittedName>
</protein>
<evidence type="ECO:0000313" key="2">
    <source>
        <dbReference type="EMBL" id="PIZ43505.1"/>
    </source>
</evidence>
<feature type="compositionally biased region" description="Basic and acidic residues" evidence="1">
    <location>
        <begin position="7"/>
        <end position="34"/>
    </location>
</feature>
<dbReference type="Proteomes" id="UP000230970">
    <property type="component" value="Unassembled WGS sequence"/>
</dbReference>
<accession>A0A2M7TDG0</accession>
<feature type="region of interest" description="Disordered" evidence="1">
    <location>
        <begin position="1"/>
        <end position="64"/>
    </location>
</feature>
<evidence type="ECO:0000313" key="3">
    <source>
        <dbReference type="Proteomes" id="UP000230970"/>
    </source>
</evidence>
<gene>
    <name evidence="2" type="ORF">COY34_00740</name>
</gene>
<reference evidence="3" key="1">
    <citation type="submission" date="2017-09" db="EMBL/GenBank/DDBJ databases">
        <title>Depth-based differentiation of microbial function through sediment-hosted aquifers and enrichment of novel symbionts in the deep terrestrial subsurface.</title>
        <authorList>
            <person name="Probst A.J."/>
            <person name="Ladd B."/>
            <person name="Jarett J.K."/>
            <person name="Geller-Mcgrath D.E."/>
            <person name="Sieber C.M.K."/>
            <person name="Emerson J.B."/>
            <person name="Anantharaman K."/>
            <person name="Thomas B.C."/>
            <person name="Malmstrom R."/>
            <person name="Stieglmeier M."/>
            <person name="Klingl A."/>
            <person name="Woyke T."/>
            <person name="Ryan C.M."/>
            <person name="Banfield J.F."/>
        </authorList>
    </citation>
    <scope>NUCLEOTIDE SEQUENCE [LARGE SCALE GENOMIC DNA]</scope>
</reference>
<dbReference type="EMBL" id="PFNJ01000020">
    <property type="protein sequence ID" value="PIZ43505.1"/>
    <property type="molecule type" value="Genomic_DNA"/>
</dbReference>
<evidence type="ECO:0000256" key="1">
    <source>
        <dbReference type="SAM" id="MobiDB-lite"/>
    </source>
</evidence>
<name>A0A2M7TDG0_UNCKA</name>
<proteinExistence type="predicted"/>
<sequence>MLSRPPNRRDQDPAGIKEGRLRSGERKNRHDPGKWKPKGFRYGDRRMETWIPVSGGNDSKKGRE</sequence>
<comment type="caution">
    <text evidence="2">The sequence shown here is derived from an EMBL/GenBank/DDBJ whole genome shotgun (WGS) entry which is preliminary data.</text>
</comment>